<dbReference type="VEuPathDB" id="FungiDB:TSTA_046530"/>
<dbReference type="RefSeq" id="XP_002485152.1">
    <property type="nucleotide sequence ID" value="XM_002485107.1"/>
</dbReference>
<evidence type="ECO:0000256" key="4">
    <source>
        <dbReference type="ARBA" id="ARBA00011245"/>
    </source>
</evidence>
<evidence type="ECO:0000256" key="10">
    <source>
        <dbReference type="ARBA" id="ARBA00048276"/>
    </source>
</evidence>
<dbReference type="GO" id="GO:0004379">
    <property type="term" value="F:glycylpeptide N-tetradecanoyltransferase activity"/>
    <property type="evidence" value="ECO:0007669"/>
    <property type="project" value="UniProtKB-EC"/>
</dbReference>
<dbReference type="OMA" id="GWKRDWH"/>
<reference evidence="17" key="1">
    <citation type="journal article" date="2015" name="Genome Announc.">
        <title>Genome sequence of the AIDS-associated pathogen Penicillium marneffei (ATCC18224) and its near taxonomic relative Talaromyces stipitatus (ATCC10500).</title>
        <authorList>
            <person name="Nierman W.C."/>
            <person name="Fedorova-Abrams N.D."/>
            <person name="Andrianopoulos A."/>
        </authorList>
    </citation>
    <scope>NUCLEOTIDE SEQUENCE [LARGE SCALE GENOMIC DNA]</scope>
    <source>
        <strain evidence="17">ATCC 10500 / CBS 375.48 / QM 6759 / NRRL 1006</strain>
    </source>
</reference>
<dbReference type="PIRSF" id="PIRSF015892">
    <property type="entry name" value="N-myristl_transf"/>
    <property type="match status" value="1"/>
</dbReference>
<dbReference type="Gene3D" id="3.40.630.30">
    <property type="match status" value="2"/>
</dbReference>
<evidence type="ECO:0000256" key="7">
    <source>
        <dbReference type="ARBA" id="ARBA00022490"/>
    </source>
</evidence>
<dbReference type="InterPro" id="IPR022676">
    <property type="entry name" value="NMT_N"/>
</dbReference>
<evidence type="ECO:0000259" key="14">
    <source>
        <dbReference type="Pfam" id="PF01233"/>
    </source>
</evidence>
<evidence type="ECO:0000256" key="1">
    <source>
        <dbReference type="ARBA" id="ARBA00003900"/>
    </source>
</evidence>
<dbReference type="SUPFAM" id="SSF55729">
    <property type="entry name" value="Acyl-CoA N-acyltransferases (Nat)"/>
    <property type="match status" value="2"/>
</dbReference>
<evidence type="ECO:0000256" key="5">
    <source>
        <dbReference type="ARBA" id="ARBA00012923"/>
    </source>
</evidence>
<dbReference type="InterPro" id="IPR022677">
    <property type="entry name" value="NMT_C"/>
</dbReference>
<feature type="domain" description="Glycylpeptide N-tetradecanoyltransferase C-terminal" evidence="15">
    <location>
        <begin position="324"/>
        <end position="538"/>
    </location>
</feature>
<dbReference type="InterPro" id="IPR022678">
    <property type="entry name" value="NMT_CS"/>
</dbReference>
<dbReference type="EMBL" id="EQ962657">
    <property type="protein sequence ID" value="EED15199.1"/>
    <property type="molecule type" value="Genomic_DNA"/>
</dbReference>
<dbReference type="FunFam" id="3.40.630.30:FF:000056">
    <property type="entry name" value="Glycylpeptide N-tetradecanoyltransferase"/>
    <property type="match status" value="1"/>
</dbReference>
<evidence type="ECO:0000256" key="9">
    <source>
        <dbReference type="ARBA" id="ARBA00023315"/>
    </source>
</evidence>
<dbReference type="FunFam" id="3.40.630.30:FF:000042">
    <property type="entry name" value="Glycylpeptide N-tetradecanoyltransferase"/>
    <property type="match status" value="1"/>
</dbReference>
<feature type="region of interest" description="Disordered" evidence="13">
    <location>
        <begin position="1"/>
        <end position="72"/>
    </location>
</feature>
<dbReference type="InterPro" id="IPR016181">
    <property type="entry name" value="Acyl_CoA_acyltransferase"/>
</dbReference>
<dbReference type="AlphaFoldDB" id="B8MJJ9"/>
<comment type="catalytic activity">
    <reaction evidence="10 11">
        <text>N-terminal glycyl-[protein] + tetradecanoyl-CoA = N-tetradecanoylglycyl-[protein] + CoA + H(+)</text>
        <dbReference type="Rhea" id="RHEA:15521"/>
        <dbReference type="Rhea" id="RHEA-COMP:12666"/>
        <dbReference type="Rhea" id="RHEA-COMP:12667"/>
        <dbReference type="ChEBI" id="CHEBI:15378"/>
        <dbReference type="ChEBI" id="CHEBI:57287"/>
        <dbReference type="ChEBI" id="CHEBI:57385"/>
        <dbReference type="ChEBI" id="CHEBI:64723"/>
        <dbReference type="ChEBI" id="CHEBI:133050"/>
        <dbReference type="EC" id="2.3.1.97"/>
    </reaction>
</comment>
<organism evidence="16 17">
    <name type="scientific">Talaromyces stipitatus (strain ATCC 10500 / CBS 375.48 / QM 6759 / NRRL 1006)</name>
    <name type="common">Penicillium stipitatum</name>
    <dbReference type="NCBI Taxonomy" id="441959"/>
    <lineage>
        <taxon>Eukaryota</taxon>
        <taxon>Fungi</taxon>
        <taxon>Dikarya</taxon>
        <taxon>Ascomycota</taxon>
        <taxon>Pezizomycotina</taxon>
        <taxon>Eurotiomycetes</taxon>
        <taxon>Eurotiomycetidae</taxon>
        <taxon>Eurotiales</taxon>
        <taxon>Trichocomaceae</taxon>
        <taxon>Talaromyces</taxon>
        <taxon>Talaromyces sect. Talaromyces</taxon>
    </lineage>
</organism>
<evidence type="ECO:0000313" key="16">
    <source>
        <dbReference type="EMBL" id="EED15199.1"/>
    </source>
</evidence>
<dbReference type="OrthoDB" id="60315at2759"/>
<dbReference type="GeneID" id="8099564"/>
<name>B8MJJ9_TALSN</name>
<evidence type="ECO:0000256" key="8">
    <source>
        <dbReference type="ARBA" id="ARBA00022679"/>
    </source>
</evidence>
<dbReference type="Pfam" id="PF01233">
    <property type="entry name" value="NMT"/>
    <property type="match status" value="1"/>
</dbReference>
<sequence length="540" mass="61570">MADSQDSKGKGRAQEPTDENVQDSPAVDSAEKTSETTATIEGSSELSKEKKPVTENIKEKIGKKLGRSSDEEKNITPQMLEALLSMNPALANELAHMPHDKAVETLSKLDVADILTGLSLGKKNQKDMASYKFWQTQPVPRFDDQEDLAEGPIKIINPEEVSKEPPQLIEGFEWVTLDVTDDKEVAELYDLLSNHYVEDDNAMFRFNYSRAFLNWALTSPGWKKDWHVGVRASKSGKLVASICGVPTYIRVREQRLKVIEINFLCVHKKLRSKRLAPVLIKEVTRRCYLQGIYQAIYTVGIVLPKPVTSCRYYHRPLDWLKLYEVGFSPLPAGSTKARQITKNHLPSSTATPGLRKMQKKDLDSTYDLLERFQRRYQINPAFTKEEIEHWLLHTETRGEQVVWSYVVEDPQTKKITDFVSFYSLESSVIGNQKHKEVRAAYLYYYATETAFNEKEKGFKDRLLLLINDALIEAKKARFDVFNALTLQDNPLFLEQLKFGAGDGQLHYYLYNYRTAPVLGGVNDKNFPDEKKRGGMGVVLL</sequence>
<dbReference type="EC" id="2.3.1.97" evidence="5 11"/>
<dbReference type="Proteomes" id="UP000001745">
    <property type="component" value="Unassembled WGS sequence"/>
</dbReference>
<dbReference type="FunCoup" id="B8MJJ9">
    <property type="interactions" value="957"/>
</dbReference>
<evidence type="ECO:0000256" key="13">
    <source>
        <dbReference type="SAM" id="MobiDB-lite"/>
    </source>
</evidence>
<feature type="domain" description="Glycylpeptide N-tetradecanoyltransferase N-terminal" evidence="14">
    <location>
        <begin position="156"/>
        <end position="310"/>
    </location>
</feature>
<evidence type="ECO:0000256" key="12">
    <source>
        <dbReference type="RuleBase" id="RU004178"/>
    </source>
</evidence>
<evidence type="ECO:0000259" key="15">
    <source>
        <dbReference type="Pfam" id="PF02799"/>
    </source>
</evidence>
<evidence type="ECO:0000313" key="17">
    <source>
        <dbReference type="Proteomes" id="UP000001745"/>
    </source>
</evidence>
<dbReference type="HOGENOM" id="CLU_022882_2_0_1"/>
<feature type="compositionally biased region" description="Basic and acidic residues" evidence="13">
    <location>
        <begin position="46"/>
        <end position="72"/>
    </location>
</feature>
<dbReference type="GO" id="GO:0005829">
    <property type="term" value="C:cytosol"/>
    <property type="evidence" value="ECO:0007669"/>
    <property type="project" value="EnsemblFungi"/>
</dbReference>
<dbReference type="PhylomeDB" id="B8MJJ9"/>
<dbReference type="PROSITE" id="PS00975">
    <property type="entry name" value="NMT_1"/>
    <property type="match status" value="1"/>
</dbReference>
<dbReference type="Pfam" id="PF02799">
    <property type="entry name" value="NMT_C"/>
    <property type="match status" value="1"/>
</dbReference>
<proteinExistence type="inferred from homology"/>
<dbReference type="PANTHER" id="PTHR11377:SF5">
    <property type="entry name" value="GLYCYLPEPTIDE N-TETRADECANOYLTRANSFERASE"/>
    <property type="match status" value="1"/>
</dbReference>
<evidence type="ECO:0000256" key="6">
    <source>
        <dbReference type="ARBA" id="ARBA00022240"/>
    </source>
</evidence>
<comment type="function">
    <text evidence="1 11">Adds a myristoyl group to the N-terminal glycine residue of certain cellular proteins.</text>
</comment>
<dbReference type="InParanoid" id="B8MJJ9"/>
<dbReference type="InterPro" id="IPR000903">
    <property type="entry name" value="NMT"/>
</dbReference>
<keyword evidence="17" id="KW-1185">Reference proteome</keyword>
<dbReference type="STRING" id="441959.B8MJJ9"/>
<keyword evidence="7" id="KW-0963">Cytoplasm</keyword>
<comment type="subunit">
    <text evidence="4">Monomer.</text>
</comment>
<gene>
    <name evidence="16" type="ORF">TSTA_046530</name>
</gene>
<dbReference type="PANTHER" id="PTHR11377">
    <property type="entry name" value="N-MYRISTOYL TRANSFERASE"/>
    <property type="match status" value="1"/>
</dbReference>
<evidence type="ECO:0000256" key="3">
    <source>
        <dbReference type="ARBA" id="ARBA00009469"/>
    </source>
</evidence>
<protein>
    <recommendedName>
        <fullName evidence="6 11">Glycylpeptide N-tetradecanoyltransferase</fullName>
        <ecNumber evidence="5 11">2.3.1.97</ecNumber>
    </recommendedName>
</protein>
<accession>B8MJJ9</accession>
<dbReference type="eggNOG" id="KOG2779">
    <property type="taxonomic scope" value="Eukaryota"/>
</dbReference>
<keyword evidence="9 11" id="KW-0012">Acyltransferase</keyword>
<comment type="subcellular location">
    <subcellularLocation>
        <location evidence="2">Cytoplasm</location>
    </subcellularLocation>
</comment>
<feature type="compositionally biased region" description="Basic and acidic residues" evidence="13">
    <location>
        <begin position="1"/>
        <end position="15"/>
    </location>
</feature>
<evidence type="ECO:0000256" key="2">
    <source>
        <dbReference type="ARBA" id="ARBA00004496"/>
    </source>
</evidence>
<evidence type="ECO:0000256" key="11">
    <source>
        <dbReference type="RuleBase" id="RU000586"/>
    </source>
</evidence>
<dbReference type="PROSITE" id="PS00976">
    <property type="entry name" value="NMT_2"/>
    <property type="match status" value="1"/>
</dbReference>
<keyword evidence="8 11" id="KW-0808">Transferase</keyword>
<comment type="similarity">
    <text evidence="3 12">Belongs to the NMT family.</text>
</comment>
<feature type="compositionally biased region" description="Polar residues" evidence="13">
    <location>
        <begin position="35"/>
        <end position="45"/>
    </location>
</feature>